<dbReference type="NCBIfam" id="TIGR01510">
    <property type="entry name" value="coaD_prev_kdtB"/>
    <property type="match status" value="1"/>
</dbReference>
<gene>
    <name evidence="9 11" type="primary">coaD</name>
    <name evidence="11" type="ORF">Ttaiw_01674</name>
</gene>
<feature type="binding site" evidence="9">
    <location>
        <position position="47"/>
    </location>
    <ligand>
        <name>substrate</name>
    </ligand>
</feature>
<comment type="function">
    <text evidence="9">Reversibly transfers an adenylyl group from ATP to 4'-phosphopantetheine, yielding dephospho-CoA (dPCoA) and pyrophosphate.</text>
</comment>
<protein>
    <recommendedName>
        <fullName evidence="9">Phosphopantetheine adenylyltransferase</fullName>
        <ecNumber evidence="9">2.7.7.3</ecNumber>
    </recommendedName>
    <alternativeName>
        <fullName evidence="9">Dephospho-CoA pyrophosphorylase</fullName>
    </alternativeName>
    <alternativeName>
        <fullName evidence="9">Pantetheine-phosphate adenylyltransferase</fullName>
        <shortName evidence="9">PPAT</shortName>
    </alternativeName>
</protein>
<comment type="subunit">
    <text evidence="9">Homohexamer.</text>
</comment>
<accession>A0A554X523</accession>
<comment type="catalytic activity">
    <reaction evidence="8 9">
        <text>(R)-4'-phosphopantetheine + ATP + H(+) = 3'-dephospho-CoA + diphosphate</text>
        <dbReference type="Rhea" id="RHEA:19801"/>
        <dbReference type="ChEBI" id="CHEBI:15378"/>
        <dbReference type="ChEBI" id="CHEBI:30616"/>
        <dbReference type="ChEBI" id="CHEBI:33019"/>
        <dbReference type="ChEBI" id="CHEBI:57328"/>
        <dbReference type="ChEBI" id="CHEBI:61723"/>
        <dbReference type="EC" id="2.7.7.3"/>
    </reaction>
</comment>
<feature type="binding site" evidence="9">
    <location>
        <position position="79"/>
    </location>
    <ligand>
        <name>substrate</name>
    </ligand>
</feature>
<dbReference type="CDD" id="cd02163">
    <property type="entry name" value="PPAT"/>
    <property type="match status" value="1"/>
</dbReference>
<dbReference type="GO" id="GO:0015937">
    <property type="term" value="P:coenzyme A biosynthetic process"/>
    <property type="evidence" value="ECO:0007669"/>
    <property type="project" value="UniProtKB-UniRule"/>
</dbReference>
<keyword evidence="2 9" id="KW-0808">Transferase</keyword>
<comment type="pathway">
    <text evidence="9">Cofactor biosynthesis; coenzyme A biosynthesis; CoA from (R)-pantothenate: step 4/5.</text>
</comment>
<feature type="binding site" evidence="9">
    <location>
        <begin position="129"/>
        <end position="135"/>
    </location>
    <ligand>
        <name>ATP</name>
        <dbReference type="ChEBI" id="CHEBI:30616"/>
    </ligand>
</feature>
<dbReference type="InterPro" id="IPR004821">
    <property type="entry name" value="Cyt_trans-like"/>
</dbReference>
<comment type="caution">
    <text evidence="11">The sequence shown here is derived from an EMBL/GenBank/DDBJ whole genome shotgun (WGS) entry which is preliminary data.</text>
</comment>
<keyword evidence="4 9" id="KW-0547">Nucleotide-binding</keyword>
<dbReference type="InterPro" id="IPR001980">
    <property type="entry name" value="PPAT"/>
</dbReference>
<evidence type="ECO:0000256" key="5">
    <source>
        <dbReference type="ARBA" id="ARBA00022840"/>
    </source>
</evidence>
<evidence type="ECO:0000259" key="10">
    <source>
        <dbReference type="Pfam" id="PF01467"/>
    </source>
</evidence>
<dbReference type="UniPathway" id="UPA00241">
    <property type="reaction ID" value="UER00355"/>
</dbReference>
<keyword evidence="6 9" id="KW-0460">Magnesium</keyword>
<dbReference type="AlphaFoldDB" id="A0A554X523"/>
<feature type="binding site" evidence="9">
    <location>
        <position position="15"/>
    </location>
    <ligand>
        <name>substrate</name>
    </ligand>
</feature>
<dbReference type="GO" id="GO:0005524">
    <property type="term" value="F:ATP binding"/>
    <property type="evidence" value="ECO:0007669"/>
    <property type="project" value="UniProtKB-KW"/>
</dbReference>
<evidence type="ECO:0000256" key="1">
    <source>
        <dbReference type="ARBA" id="ARBA00022490"/>
    </source>
</evidence>
<feature type="binding site" evidence="9">
    <location>
        <begin position="94"/>
        <end position="96"/>
    </location>
    <ligand>
        <name>ATP</name>
        <dbReference type="ChEBI" id="CHEBI:30616"/>
    </ligand>
</feature>
<evidence type="ECO:0000256" key="9">
    <source>
        <dbReference type="HAMAP-Rule" id="MF_00151"/>
    </source>
</evidence>
<feature type="binding site" evidence="9">
    <location>
        <position position="93"/>
    </location>
    <ligand>
        <name>substrate</name>
    </ligand>
</feature>
<dbReference type="InterPro" id="IPR014729">
    <property type="entry name" value="Rossmann-like_a/b/a_fold"/>
</dbReference>
<proteinExistence type="inferred from homology"/>
<evidence type="ECO:0000256" key="3">
    <source>
        <dbReference type="ARBA" id="ARBA00022695"/>
    </source>
</evidence>
<name>A0A554X523_9BURK</name>
<keyword evidence="12" id="KW-1185">Reference proteome</keyword>
<evidence type="ECO:0000256" key="2">
    <source>
        <dbReference type="ARBA" id="ARBA00022679"/>
    </source>
</evidence>
<dbReference type="Pfam" id="PF01467">
    <property type="entry name" value="CTP_transf_like"/>
    <property type="match status" value="1"/>
</dbReference>
<dbReference type="PRINTS" id="PR01020">
    <property type="entry name" value="LPSBIOSNTHSS"/>
</dbReference>
<evidence type="ECO:0000313" key="11">
    <source>
        <dbReference type="EMBL" id="TSE30925.1"/>
    </source>
</evidence>
<organism evidence="11 12">
    <name type="scientific">Tepidimonas taiwanensis</name>
    <dbReference type="NCBI Taxonomy" id="307486"/>
    <lineage>
        <taxon>Bacteria</taxon>
        <taxon>Pseudomonadati</taxon>
        <taxon>Pseudomonadota</taxon>
        <taxon>Betaproteobacteria</taxon>
        <taxon>Burkholderiales</taxon>
        <taxon>Tepidimonas</taxon>
    </lineage>
</organism>
<dbReference type="NCBIfam" id="TIGR00125">
    <property type="entry name" value="cyt_tran_rel"/>
    <property type="match status" value="1"/>
</dbReference>
<dbReference type="EC" id="2.7.7.3" evidence="9"/>
<evidence type="ECO:0000256" key="4">
    <source>
        <dbReference type="ARBA" id="ARBA00022741"/>
    </source>
</evidence>
<feature type="binding site" evidence="9">
    <location>
        <position position="23"/>
    </location>
    <ligand>
        <name>ATP</name>
        <dbReference type="ChEBI" id="CHEBI:30616"/>
    </ligand>
</feature>
<dbReference type="GO" id="GO:0004595">
    <property type="term" value="F:pantetheine-phosphate adenylyltransferase activity"/>
    <property type="evidence" value="ECO:0007669"/>
    <property type="project" value="UniProtKB-UniRule"/>
</dbReference>
<feature type="binding site" evidence="9">
    <location>
        <begin position="15"/>
        <end position="16"/>
    </location>
    <ligand>
        <name>ATP</name>
        <dbReference type="ChEBI" id="CHEBI:30616"/>
    </ligand>
</feature>
<dbReference type="SUPFAM" id="SSF52374">
    <property type="entry name" value="Nucleotidylyl transferase"/>
    <property type="match status" value="1"/>
</dbReference>
<comment type="cofactor">
    <cofactor evidence="9">
        <name>Mg(2+)</name>
        <dbReference type="ChEBI" id="CHEBI:18420"/>
    </cofactor>
</comment>
<evidence type="ECO:0000256" key="6">
    <source>
        <dbReference type="ARBA" id="ARBA00022842"/>
    </source>
</evidence>
<sequence length="168" mass="18060">MSNASAPRVAVYSGTFDPITLGHEDVIRRAAGLFDRLIVAVAVAHHKKTLFSLDERLAMVTEALADCPAVQVLPFEGLIMDFCRAHGAVAVVRGIRNMTDFDYEAQMAAMNARLLPTVETLFLLPRPTVQCISSTLVREIAKLGGDVGGMVGPGVAQRLRAAFPAAQR</sequence>
<evidence type="ECO:0000256" key="7">
    <source>
        <dbReference type="ARBA" id="ARBA00022993"/>
    </source>
</evidence>
<keyword evidence="3 9" id="KW-0548">Nucleotidyltransferase</keyword>
<dbReference type="Proteomes" id="UP000317763">
    <property type="component" value="Unassembled WGS sequence"/>
</dbReference>
<reference evidence="11 12" key="1">
    <citation type="submission" date="2019-07" db="EMBL/GenBank/DDBJ databases">
        <title>Tepidimonas taiwanensis I1-1 draft genome.</title>
        <authorList>
            <person name="Da Costa M.S."/>
            <person name="Froufe H.J.C."/>
            <person name="Egas C."/>
            <person name="Albuquerque L."/>
        </authorList>
    </citation>
    <scope>NUCLEOTIDE SEQUENCE [LARGE SCALE GENOMIC DNA]</scope>
    <source>
        <strain evidence="11 12">I1-1</strain>
    </source>
</reference>
<feature type="site" description="Transition state stabilizer" evidence="9">
    <location>
        <position position="23"/>
    </location>
</feature>
<keyword evidence="1 9" id="KW-0963">Cytoplasm</keyword>
<keyword evidence="7 9" id="KW-0173">Coenzyme A biosynthesis</keyword>
<evidence type="ECO:0000313" key="12">
    <source>
        <dbReference type="Proteomes" id="UP000317763"/>
    </source>
</evidence>
<evidence type="ECO:0000256" key="8">
    <source>
        <dbReference type="ARBA" id="ARBA00029346"/>
    </source>
</evidence>
<dbReference type="Gene3D" id="3.40.50.620">
    <property type="entry name" value="HUPs"/>
    <property type="match status" value="1"/>
</dbReference>
<feature type="binding site" evidence="9">
    <location>
        <position position="104"/>
    </location>
    <ligand>
        <name>ATP</name>
        <dbReference type="ChEBI" id="CHEBI:30616"/>
    </ligand>
</feature>
<dbReference type="OrthoDB" id="9806661at2"/>
<dbReference type="GO" id="GO:0005737">
    <property type="term" value="C:cytoplasm"/>
    <property type="evidence" value="ECO:0007669"/>
    <property type="project" value="UniProtKB-SubCell"/>
</dbReference>
<comment type="similarity">
    <text evidence="9">Belongs to the bacterial CoaD family.</text>
</comment>
<feature type="domain" description="Cytidyltransferase-like" evidence="10">
    <location>
        <begin position="11"/>
        <end position="139"/>
    </location>
</feature>
<dbReference type="RefSeq" id="WP_043702880.1">
    <property type="nucleotide sequence ID" value="NZ_CP083911.1"/>
</dbReference>
<comment type="subcellular location">
    <subcellularLocation>
        <location evidence="9">Cytoplasm</location>
    </subcellularLocation>
</comment>
<dbReference type="PANTHER" id="PTHR21342:SF1">
    <property type="entry name" value="PHOSPHOPANTETHEINE ADENYLYLTRANSFERASE"/>
    <property type="match status" value="1"/>
</dbReference>
<keyword evidence="5 9" id="KW-0067">ATP-binding</keyword>
<dbReference type="EMBL" id="VJOM01000018">
    <property type="protein sequence ID" value="TSE30925.1"/>
    <property type="molecule type" value="Genomic_DNA"/>
</dbReference>
<dbReference type="PANTHER" id="PTHR21342">
    <property type="entry name" value="PHOSPHOPANTETHEINE ADENYLYLTRANSFERASE"/>
    <property type="match status" value="1"/>
</dbReference>
<dbReference type="STRING" id="307486.GCA_000807215_00499"/>
<dbReference type="HAMAP" id="MF_00151">
    <property type="entry name" value="PPAT_bact"/>
    <property type="match status" value="1"/>
</dbReference>